<dbReference type="EMBL" id="SBIQ01000093">
    <property type="protein sequence ID" value="KAF7683372.1"/>
    <property type="molecule type" value="Genomic_DNA"/>
</dbReference>
<comment type="caution">
    <text evidence="6">The sequence shown here is derived from an EMBL/GenBank/DDBJ whole genome shotgun (WGS) entry which is preliminary data.</text>
</comment>
<dbReference type="CDD" id="cd00086">
    <property type="entry name" value="homeodomain"/>
    <property type="match status" value="1"/>
</dbReference>
<evidence type="ECO:0000256" key="3">
    <source>
        <dbReference type="ARBA" id="ARBA00023242"/>
    </source>
</evidence>
<dbReference type="SUPFAM" id="SSF46689">
    <property type="entry name" value="Homeodomain-like"/>
    <property type="match status" value="1"/>
</dbReference>
<evidence type="ECO:0000256" key="4">
    <source>
        <dbReference type="PROSITE-ProRule" id="PRU00108"/>
    </source>
</evidence>
<gene>
    <name evidence="6" type="primary">HD-2</name>
    <name evidence="6" type="ORF">TCON_1410</name>
</gene>
<keyword evidence="2 4" id="KW-0371">Homeobox</keyword>
<keyword evidence="3 4" id="KW-0539">Nucleus</keyword>
<dbReference type="Proteomes" id="UP001516464">
    <property type="component" value="Unassembled WGS sequence"/>
</dbReference>
<evidence type="ECO:0000256" key="2">
    <source>
        <dbReference type="ARBA" id="ARBA00023155"/>
    </source>
</evidence>
<dbReference type="SMART" id="SM00389">
    <property type="entry name" value="HOX"/>
    <property type="match status" value="1"/>
</dbReference>
<dbReference type="PANTHER" id="PTHR11850">
    <property type="entry name" value="HOMEOBOX PROTEIN TRANSCRIPTION FACTORS"/>
    <property type="match status" value="1"/>
</dbReference>
<evidence type="ECO:0000313" key="6">
    <source>
        <dbReference type="EMBL" id="KAF7683372.1"/>
    </source>
</evidence>
<feature type="domain" description="Homeobox" evidence="5">
    <location>
        <begin position="130"/>
        <end position="193"/>
    </location>
</feature>
<reference evidence="6 7" key="1">
    <citation type="submission" date="2019-01" db="EMBL/GenBank/DDBJ databases">
        <title>Genomes sequencing and comparative genomics of infectious freshwater microsporidia, Cucumispora dikerogammari and Thelohania contejeani.</title>
        <authorList>
            <person name="Cormier A."/>
            <person name="Giraud I."/>
            <person name="Wattier R."/>
            <person name="Teixeira M."/>
            <person name="Grandjean F."/>
            <person name="Rigaud T."/>
            <person name="Cordaux R."/>
        </authorList>
    </citation>
    <scope>NUCLEOTIDE SEQUENCE [LARGE SCALE GENOMIC DNA]</scope>
    <source>
        <strain evidence="6">T1</strain>
        <tissue evidence="6">Spores</tissue>
    </source>
</reference>
<evidence type="ECO:0000259" key="5">
    <source>
        <dbReference type="PROSITE" id="PS50071"/>
    </source>
</evidence>
<comment type="subcellular location">
    <subcellularLocation>
        <location evidence="4">Nucleus</location>
    </subcellularLocation>
</comment>
<protein>
    <submittedName>
        <fullName evidence="6">Homeobox protein HD-2</fullName>
    </submittedName>
</protein>
<dbReference type="Pfam" id="PF05920">
    <property type="entry name" value="Homeobox_KN"/>
    <property type="match status" value="1"/>
</dbReference>
<dbReference type="InterPro" id="IPR001356">
    <property type="entry name" value="HD"/>
</dbReference>
<keyword evidence="1 4" id="KW-0238">DNA-binding</keyword>
<accession>A0ABQ7HYX6</accession>
<dbReference type="GO" id="GO:0003677">
    <property type="term" value="F:DNA binding"/>
    <property type="evidence" value="ECO:0007669"/>
    <property type="project" value="UniProtKB-KW"/>
</dbReference>
<proteinExistence type="predicted"/>
<dbReference type="InterPro" id="IPR050224">
    <property type="entry name" value="TALE_homeobox"/>
</dbReference>
<organism evidence="6 7">
    <name type="scientific">Astathelohania contejeani</name>
    <dbReference type="NCBI Taxonomy" id="164912"/>
    <lineage>
        <taxon>Eukaryota</taxon>
        <taxon>Fungi</taxon>
        <taxon>Fungi incertae sedis</taxon>
        <taxon>Microsporidia</taxon>
        <taxon>Astathelohaniidae</taxon>
        <taxon>Astathelohania</taxon>
    </lineage>
</organism>
<evidence type="ECO:0000313" key="7">
    <source>
        <dbReference type="Proteomes" id="UP001516464"/>
    </source>
</evidence>
<sequence>MEKEENSIYKILKKLAIVEVDYVSNKLNRNELANAIKTLRREYEKYHEDNSDKKVHFQICIAILLERIKQSILLEDHICEVVDGEYESYMHYLNETIQTIKGIGPLENTLEYEKINQFNSRLDQYSANNEKTKQKRSNYPKQISRILKGWLKDNINNPYPTEDEKILLCDKTGLDQTQINNWFINARRRILPSMKGNRGNDF</sequence>
<dbReference type="InterPro" id="IPR008422">
    <property type="entry name" value="KN_HD"/>
</dbReference>
<dbReference type="InterPro" id="IPR009057">
    <property type="entry name" value="Homeodomain-like_sf"/>
</dbReference>
<evidence type="ECO:0000256" key="1">
    <source>
        <dbReference type="ARBA" id="ARBA00023125"/>
    </source>
</evidence>
<name>A0ABQ7HYX6_9MICR</name>
<keyword evidence="7" id="KW-1185">Reference proteome</keyword>
<dbReference type="PROSITE" id="PS50071">
    <property type="entry name" value="HOMEOBOX_2"/>
    <property type="match status" value="1"/>
</dbReference>
<feature type="DNA-binding region" description="Homeobox" evidence="4">
    <location>
        <begin position="132"/>
        <end position="194"/>
    </location>
</feature>
<dbReference type="Gene3D" id="1.10.10.60">
    <property type="entry name" value="Homeodomain-like"/>
    <property type="match status" value="1"/>
</dbReference>